<feature type="region of interest" description="Disordered" evidence="1">
    <location>
        <begin position="74"/>
        <end position="113"/>
    </location>
</feature>
<sequence length="157" mass="17120">MRVIDPQSAALTNIEVLAYLTANPPRRPPNPPPNSRHWVPSPDLRDHNTVVKEIHNYISRLSPHILTYPQYVPDQLKNQPPAAQQQSQTQSQIDTNGGDSAPTMPLAPAQANAPTPMDNALRELVVRLQPFGLTKGEVLMIVNLGVGVVGSAGQEEE</sequence>
<dbReference type="VEuPathDB" id="FungiDB:P168DRAFT_308474"/>
<keyword evidence="3" id="KW-1185">Reference proteome</keyword>
<protein>
    <submittedName>
        <fullName evidence="2">Uncharacterized protein</fullName>
    </submittedName>
</protein>
<dbReference type="Proteomes" id="UP000234254">
    <property type="component" value="Unassembled WGS sequence"/>
</dbReference>
<dbReference type="GeneID" id="36546724"/>
<evidence type="ECO:0000256" key="1">
    <source>
        <dbReference type="SAM" id="MobiDB-lite"/>
    </source>
</evidence>
<gene>
    <name evidence="2" type="ORF">P168DRAFT_308474</name>
</gene>
<name>A0A2I1DF27_ASPC2</name>
<evidence type="ECO:0000313" key="3">
    <source>
        <dbReference type="Proteomes" id="UP000234254"/>
    </source>
</evidence>
<dbReference type="PANTHER" id="PTHR15561:SF0">
    <property type="entry name" value="DNA-DIRECTED RNA POLYMERASE III SUBUNIT RPC9"/>
    <property type="match status" value="1"/>
</dbReference>
<organism evidence="2 3">
    <name type="scientific">Aspergillus campestris (strain IBT 28561)</name>
    <dbReference type="NCBI Taxonomy" id="1392248"/>
    <lineage>
        <taxon>Eukaryota</taxon>
        <taxon>Fungi</taxon>
        <taxon>Dikarya</taxon>
        <taxon>Ascomycota</taxon>
        <taxon>Pezizomycotina</taxon>
        <taxon>Eurotiomycetes</taxon>
        <taxon>Eurotiomycetidae</taxon>
        <taxon>Eurotiales</taxon>
        <taxon>Aspergillaceae</taxon>
        <taxon>Aspergillus</taxon>
        <taxon>Aspergillus subgen. Circumdati</taxon>
    </lineage>
</organism>
<dbReference type="GO" id="GO:0006384">
    <property type="term" value="P:transcription initiation at RNA polymerase III promoter"/>
    <property type="evidence" value="ECO:0007669"/>
    <property type="project" value="InterPro"/>
</dbReference>
<evidence type="ECO:0000313" key="2">
    <source>
        <dbReference type="EMBL" id="PKY08483.1"/>
    </source>
</evidence>
<proteinExistence type="predicted"/>
<feature type="non-terminal residue" evidence="2">
    <location>
        <position position="157"/>
    </location>
</feature>
<accession>A0A2I1DF27</accession>
<dbReference type="AlphaFoldDB" id="A0A2I1DF27"/>
<dbReference type="RefSeq" id="XP_024697077.1">
    <property type="nucleotide sequence ID" value="XM_024839200.1"/>
</dbReference>
<dbReference type="PANTHER" id="PTHR15561">
    <property type="entry name" value="CALCITONIN GENE-RELATED PEPTIDE-RECEPTOR COMPONENT PROTEIN"/>
    <property type="match status" value="1"/>
</dbReference>
<feature type="compositionally biased region" description="Pro residues" evidence="1">
    <location>
        <begin position="25"/>
        <end position="34"/>
    </location>
</feature>
<dbReference type="InterPro" id="IPR038846">
    <property type="entry name" value="RPC9"/>
</dbReference>
<dbReference type="GO" id="GO:0005666">
    <property type="term" value="C:RNA polymerase III complex"/>
    <property type="evidence" value="ECO:0007669"/>
    <property type="project" value="InterPro"/>
</dbReference>
<feature type="compositionally biased region" description="Low complexity" evidence="1">
    <location>
        <begin position="79"/>
        <end position="92"/>
    </location>
</feature>
<feature type="region of interest" description="Disordered" evidence="1">
    <location>
        <begin position="22"/>
        <end position="44"/>
    </location>
</feature>
<dbReference type="OrthoDB" id="1746530at2759"/>
<dbReference type="EMBL" id="MSFM01000001">
    <property type="protein sequence ID" value="PKY08483.1"/>
    <property type="molecule type" value="Genomic_DNA"/>
</dbReference>
<reference evidence="2" key="1">
    <citation type="submission" date="2016-12" db="EMBL/GenBank/DDBJ databases">
        <title>The genomes of Aspergillus section Nigri reveals drivers in fungal speciation.</title>
        <authorList>
            <consortium name="DOE Joint Genome Institute"/>
            <person name="Vesth T.C."/>
            <person name="Nybo J."/>
            <person name="Theobald S."/>
            <person name="Brandl J."/>
            <person name="Frisvad J.C."/>
            <person name="Nielsen K.F."/>
            <person name="Lyhne E.K."/>
            <person name="Kogle M.E."/>
            <person name="Kuo A."/>
            <person name="Riley R."/>
            <person name="Clum A."/>
            <person name="Nolan M."/>
            <person name="Lipzen A."/>
            <person name="Salamov A."/>
            <person name="Henrissat B."/>
            <person name="Wiebenga A."/>
            <person name="De vries R.P."/>
            <person name="Grigoriev I.V."/>
            <person name="Mortensen U.H."/>
            <person name="Andersen M.R."/>
            <person name="Baker S.E."/>
        </authorList>
    </citation>
    <scope>NUCLEOTIDE SEQUENCE</scope>
    <source>
        <strain evidence="2">IBT 28561</strain>
    </source>
</reference>
<comment type="caution">
    <text evidence="2">The sequence shown here is derived from an EMBL/GenBank/DDBJ whole genome shotgun (WGS) entry which is preliminary data.</text>
</comment>